<name>A0ABR2FZ06_9ROSI</name>
<dbReference type="Proteomes" id="UP001472677">
    <property type="component" value="Unassembled WGS sequence"/>
</dbReference>
<feature type="compositionally biased region" description="Polar residues" evidence="7">
    <location>
        <begin position="56"/>
        <end position="75"/>
    </location>
</feature>
<dbReference type="Pfam" id="PF06886">
    <property type="entry name" value="TPX2"/>
    <property type="match status" value="1"/>
</dbReference>
<feature type="compositionally biased region" description="Basic and acidic residues" evidence="7">
    <location>
        <begin position="264"/>
        <end position="274"/>
    </location>
</feature>
<evidence type="ECO:0000313" key="9">
    <source>
        <dbReference type="EMBL" id="KAK8589509.1"/>
    </source>
</evidence>
<dbReference type="InterPro" id="IPR044806">
    <property type="entry name" value="WVD2/WDL1-4"/>
</dbReference>
<evidence type="ECO:0000256" key="3">
    <source>
        <dbReference type="ARBA" id="ARBA00022490"/>
    </source>
</evidence>
<accession>A0ABR2FZ06</accession>
<comment type="similarity">
    <text evidence="2">Belongs to the TPX2 family.</text>
</comment>
<protein>
    <recommendedName>
        <fullName evidence="8">TPX2 C-terminal domain-containing protein</fullName>
    </recommendedName>
</protein>
<feature type="region of interest" description="Disordered" evidence="7">
    <location>
        <begin position="1"/>
        <end position="143"/>
    </location>
</feature>
<evidence type="ECO:0000256" key="7">
    <source>
        <dbReference type="SAM" id="MobiDB-lite"/>
    </source>
</evidence>
<sequence>MVKREARKREEARGGGREETGFQDIVRSSYKKNLEMGREVTGVRMANKPTIAVKSNGISVNTTASKSSGSGNTEAHLSPSKAGANGTANADSTPSPTKYSETNSPKTPLMTRKHHDDDDNWSVASSTAASTRTTRSRVTIGTAPTFRSAQRAIKRKEFYQKLEEKHQALEAERQQYEALKKEEEDADLKQLRKNLFVKANPVPSFYYEGPPPKVELKKLPLTRPKSPNLTRRKSCGDVIHLAEEEKPKGCCQGHRHSFGHHHRERTDSTNEPKCKGQKNGVGCNGGSRLNDRVNKVKDGTKSSPTKLAEQSNANITVQS</sequence>
<feature type="compositionally biased region" description="Basic residues" evidence="7">
    <location>
        <begin position="253"/>
        <end position="263"/>
    </location>
</feature>
<feature type="compositionally biased region" description="Polar residues" evidence="7">
    <location>
        <begin position="301"/>
        <end position="319"/>
    </location>
</feature>
<dbReference type="PANTHER" id="PTHR46372:SF6">
    <property type="entry name" value="PROTEIN WVD2-LIKE 1"/>
    <property type="match status" value="1"/>
</dbReference>
<evidence type="ECO:0000256" key="4">
    <source>
        <dbReference type="ARBA" id="ARBA00022701"/>
    </source>
</evidence>
<feature type="compositionally biased region" description="Low complexity" evidence="7">
    <location>
        <begin position="122"/>
        <end position="139"/>
    </location>
</feature>
<feature type="compositionally biased region" description="Basic and acidic residues" evidence="7">
    <location>
        <begin position="7"/>
        <end position="20"/>
    </location>
</feature>
<comment type="subcellular location">
    <subcellularLocation>
        <location evidence="1">Cytoplasm</location>
        <location evidence="1">Cytoskeleton</location>
    </subcellularLocation>
</comment>
<proteinExistence type="inferred from homology"/>
<feature type="domain" description="TPX2 C-terminal" evidence="8">
    <location>
        <begin position="145"/>
        <end position="214"/>
    </location>
</feature>
<feature type="region of interest" description="Disordered" evidence="7">
    <location>
        <begin position="250"/>
        <end position="319"/>
    </location>
</feature>
<evidence type="ECO:0000256" key="1">
    <source>
        <dbReference type="ARBA" id="ARBA00004245"/>
    </source>
</evidence>
<dbReference type="EMBL" id="JBBPBM010000004">
    <property type="protein sequence ID" value="KAK8589509.1"/>
    <property type="molecule type" value="Genomic_DNA"/>
</dbReference>
<feature type="compositionally biased region" description="Basic and acidic residues" evidence="7">
    <location>
        <begin position="289"/>
        <end position="300"/>
    </location>
</feature>
<evidence type="ECO:0000313" key="10">
    <source>
        <dbReference type="Proteomes" id="UP001472677"/>
    </source>
</evidence>
<feature type="coiled-coil region" evidence="6">
    <location>
        <begin position="155"/>
        <end position="189"/>
    </location>
</feature>
<evidence type="ECO:0000256" key="2">
    <source>
        <dbReference type="ARBA" id="ARBA00005885"/>
    </source>
</evidence>
<keyword evidence="4" id="KW-0493">Microtubule</keyword>
<keyword evidence="5" id="KW-0206">Cytoskeleton</keyword>
<keyword evidence="10" id="KW-1185">Reference proteome</keyword>
<reference evidence="9 10" key="1">
    <citation type="journal article" date="2024" name="G3 (Bethesda)">
        <title>Genome assembly of Hibiscus sabdariffa L. provides insights into metabolisms of medicinal natural products.</title>
        <authorList>
            <person name="Kim T."/>
        </authorList>
    </citation>
    <scope>NUCLEOTIDE SEQUENCE [LARGE SCALE GENOMIC DNA]</scope>
    <source>
        <strain evidence="9">TK-2024</strain>
        <tissue evidence="9">Old leaves</tissue>
    </source>
</reference>
<organism evidence="9 10">
    <name type="scientific">Hibiscus sabdariffa</name>
    <name type="common">roselle</name>
    <dbReference type="NCBI Taxonomy" id="183260"/>
    <lineage>
        <taxon>Eukaryota</taxon>
        <taxon>Viridiplantae</taxon>
        <taxon>Streptophyta</taxon>
        <taxon>Embryophyta</taxon>
        <taxon>Tracheophyta</taxon>
        <taxon>Spermatophyta</taxon>
        <taxon>Magnoliopsida</taxon>
        <taxon>eudicotyledons</taxon>
        <taxon>Gunneridae</taxon>
        <taxon>Pentapetalae</taxon>
        <taxon>rosids</taxon>
        <taxon>malvids</taxon>
        <taxon>Malvales</taxon>
        <taxon>Malvaceae</taxon>
        <taxon>Malvoideae</taxon>
        <taxon>Hibiscus</taxon>
    </lineage>
</organism>
<keyword evidence="3" id="KW-0963">Cytoplasm</keyword>
<feature type="compositionally biased region" description="Polar residues" evidence="7">
    <location>
        <begin position="86"/>
        <end position="106"/>
    </location>
</feature>
<comment type="caution">
    <text evidence="9">The sequence shown here is derived from an EMBL/GenBank/DDBJ whole genome shotgun (WGS) entry which is preliminary data.</text>
</comment>
<evidence type="ECO:0000259" key="8">
    <source>
        <dbReference type="Pfam" id="PF06886"/>
    </source>
</evidence>
<evidence type="ECO:0000256" key="6">
    <source>
        <dbReference type="SAM" id="Coils"/>
    </source>
</evidence>
<gene>
    <name evidence="9" type="ORF">V6N12_023904</name>
</gene>
<keyword evidence="6" id="KW-0175">Coiled coil</keyword>
<dbReference type="PANTHER" id="PTHR46372">
    <property type="entry name" value="PROTEIN WVD2-LIKE 3"/>
    <property type="match status" value="1"/>
</dbReference>
<evidence type="ECO:0000256" key="5">
    <source>
        <dbReference type="ARBA" id="ARBA00023212"/>
    </source>
</evidence>
<dbReference type="InterPro" id="IPR027329">
    <property type="entry name" value="TPX2_C"/>
</dbReference>